<comment type="subcellular location">
    <subcellularLocation>
        <location evidence="1">Cell membrane</location>
        <topology evidence="1">Multi-pass membrane protein</topology>
    </subcellularLocation>
</comment>
<protein>
    <recommendedName>
        <fullName evidence="1">SURF1-like protein</fullName>
    </recommendedName>
</protein>
<comment type="caution">
    <text evidence="2">The sequence shown here is derived from an EMBL/GenBank/DDBJ whole genome shotgun (WGS) entry which is preliminary data.</text>
</comment>
<comment type="similarity">
    <text evidence="1">Belongs to the SURF1 family.</text>
</comment>
<dbReference type="Proteomes" id="UP000319897">
    <property type="component" value="Unassembled WGS sequence"/>
</dbReference>
<dbReference type="Pfam" id="PF02104">
    <property type="entry name" value="SURF1"/>
    <property type="match status" value="1"/>
</dbReference>
<reference evidence="2 3" key="1">
    <citation type="submission" date="2019-06" db="EMBL/GenBank/DDBJ databases">
        <authorList>
            <person name="Lee I."/>
            <person name="Jang G.I."/>
            <person name="Hwang C.Y."/>
        </authorList>
    </citation>
    <scope>NUCLEOTIDE SEQUENCE [LARGE SCALE GENOMIC DNA]</scope>
    <source>
        <strain evidence="2 3">PAMC 28131</strain>
    </source>
</reference>
<proteinExistence type="inferred from homology"/>
<gene>
    <name evidence="2" type="ORF">FJQ54_00190</name>
</gene>
<keyword evidence="1" id="KW-1133">Transmembrane helix</keyword>
<organism evidence="2 3">
    <name type="scientific">Sandaracinobacter neustonicus</name>
    <dbReference type="NCBI Taxonomy" id="1715348"/>
    <lineage>
        <taxon>Bacteria</taxon>
        <taxon>Pseudomonadati</taxon>
        <taxon>Pseudomonadota</taxon>
        <taxon>Alphaproteobacteria</taxon>
        <taxon>Sphingomonadales</taxon>
        <taxon>Sphingosinicellaceae</taxon>
        <taxon>Sandaracinobacter</taxon>
    </lineage>
</organism>
<sequence length="218" mass="23665">MARATDPTPDLNSKAPAGHRRGFPVLPTMMVALALPILIGLGLWQVSRLHWKQQVIAEMQAAATLPVLAVSGPIPPKSAFRMADIRLDCPEQLPLAESARNRKGDSGWSTILACTAPGGESAQLMLGWSPVSAGPSTQSVPAERRQVQGVLVPGAHVQWRIYPPVTPPPLQPIQPPTPDTIPNNHRLYAIQWFAFAGILLVIYGLWLRRWVAQRPPAA</sequence>
<keyword evidence="3" id="KW-1185">Reference proteome</keyword>
<evidence type="ECO:0000313" key="2">
    <source>
        <dbReference type="EMBL" id="TPE65049.1"/>
    </source>
</evidence>
<feature type="transmembrane region" description="Helical" evidence="1">
    <location>
        <begin position="25"/>
        <end position="44"/>
    </location>
</feature>
<accession>A0A501XX49</accession>
<dbReference type="InterPro" id="IPR002994">
    <property type="entry name" value="Surf1/Shy1"/>
</dbReference>
<evidence type="ECO:0000313" key="3">
    <source>
        <dbReference type="Proteomes" id="UP000319897"/>
    </source>
</evidence>
<dbReference type="EMBL" id="VFSU01000002">
    <property type="protein sequence ID" value="TPE65049.1"/>
    <property type="molecule type" value="Genomic_DNA"/>
</dbReference>
<dbReference type="RefSeq" id="WP_140926179.1">
    <property type="nucleotide sequence ID" value="NZ_VFSU01000002.1"/>
</dbReference>
<keyword evidence="1" id="KW-1003">Cell membrane</keyword>
<dbReference type="AlphaFoldDB" id="A0A501XX49"/>
<dbReference type="PROSITE" id="PS50895">
    <property type="entry name" value="SURF1"/>
    <property type="match status" value="1"/>
</dbReference>
<keyword evidence="1" id="KW-0812">Transmembrane</keyword>
<name>A0A501XX49_9SPHN</name>
<dbReference type="OrthoDB" id="6079986at2"/>
<dbReference type="GO" id="GO:0005886">
    <property type="term" value="C:plasma membrane"/>
    <property type="evidence" value="ECO:0007669"/>
    <property type="project" value="UniProtKB-SubCell"/>
</dbReference>
<keyword evidence="1" id="KW-0472">Membrane</keyword>
<evidence type="ECO:0000256" key="1">
    <source>
        <dbReference type="RuleBase" id="RU363076"/>
    </source>
</evidence>
<feature type="transmembrane region" description="Helical" evidence="1">
    <location>
        <begin position="187"/>
        <end position="206"/>
    </location>
</feature>